<organism evidence="11 12">
    <name type="scientific">Nocardioides salarius</name>
    <dbReference type="NCBI Taxonomy" id="374513"/>
    <lineage>
        <taxon>Bacteria</taxon>
        <taxon>Bacillati</taxon>
        <taxon>Actinomycetota</taxon>
        <taxon>Actinomycetes</taxon>
        <taxon>Propionibacteriales</taxon>
        <taxon>Nocardioidaceae</taxon>
        <taxon>Nocardioides</taxon>
    </lineage>
</organism>
<dbReference type="PANTHER" id="PTHR37468">
    <property type="entry name" value="SULFATE TRANSPORTER CYSZ"/>
    <property type="match status" value="1"/>
</dbReference>
<evidence type="ECO:0000256" key="8">
    <source>
        <dbReference type="ARBA" id="ARBA00023032"/>
    </source>
</evidence>
<comment type="caution">
    <text evidence="11">The sequence shown here is derived from an EMBL/GenBank/DDBJ whole genome shotgun (WGS) entry which is preliminary data.</text>
</comment>
<evidence type="ECO:0000256" key="5">
    <source>
        <dbReference type="ARBA" id="ARBA00022605"/>
    </source>
</evidence>
<dbReference type="Pfam" id="PF07264">
    <property type="entry name" value="EI24"/>
    <property type="match status" value="1"/>
</dbReference>
<keyword evidence="3" id="KW-1003">Cell membrane</keyword>
<gene>
    <name evidence="11" type="ORF">JOE61_003704</name>
</gene>
<dbReference type="EMBL" id="JAFBBZ010000001">
    <property type="protein sequence ID" value="MBM7509890.1"/>
    <property type="molecule type" value="Genomic_DNA"/>
</dbReference>
<feature type="transmembrane region" description="Helical" evidence="10">
    <location>
        <begin position="213"/>
        <end position="234"/>
    </location>
</feature>
<feature type="transmembrane region" description="Helical" evidence="10">
    <location>
        <begin position="23"/>
        <end position="49"/>
    </location>
</feature>
<reference evidence="11 12" key="1">
    <citation type="submission" date="2021-01" db="EMBL/GenBank/DDBJ databases">
        <title>Sequencing the genomes of 1000 actinobacteria strains.</title>
        <authorList>
            <person name="Klenk H.-P."/>
        </authorList>
    </citation>
    <scope>NUCLEOTIDE SEQUENCE [LARGE SCALE GENOMIC DNA]</scope>
    <source>
        <strain evidence="11 12">DSM 18239</strain>
    </source>
</reference>
<accession>A0ABS2MFC4</accession>
<evidence type="ECO:0000256" key="1">
    <source>
        <dbReference type="ARBA" id="ARBA00004141"/>
    </source>
</evidence>
<evidence type="ECO:0000313" key="12">
    <source>
        <dbReference type="Proteomes" id="UP000732378"/>
    </source>
</evidence>
<protein>
    <submittedName>
        <fullName evidence="11">CysZ protein</fullName>
    </submittedName>
</protein>
<keyword evidence="6 10" id="KW-0812">Transmembrane</keyword>
<keyword evidence="5" id="KW-0028">Amino-acid biosynthesis</keyword>
<dbReference type="InterPro" id="IPR050480">
    <property type="entry name" value="CysZ-like"/>
</dbReference>
<evidence type="ECO:0000256" key="4">
    <source>
        <dbReference type="ARBA" id="ARBA00022519"/>
    </source>
</evidence>
<keyword evidence="7 10" id="KW-1133">Transmembrane helix</keyword>
<evidence type="ECO:0000256" key="2">
    <source>
        <dbReference type="ARBA" id="ARBA00022448"/>
    </source>
</evidence>
<keyword evidence="9 10" id="KW-0472">Membrane</keyword>
<evidence type="ECO:0000313" key="11">
    <source>
        <dbReference type="EMBL" id="MBM7509890.1"/>
    </source>
</evidence>
<dbReference type="RefSeq" id="WP_204797313.1">
    <property type="nucleotide sequence ID" value="NZ_JACDTV010000002.1"/>
</dbReference>
<dbReference type="Proteomes" id="UP000732378">
    <property type="component" value="Unassembled WGS sequence"/>
</dbReference>
<keyword evidence="8" id="KW-0764">Sulfate transport</keyword>
<proteinExistence type="predicted"/>
<evidence type="ECO:0000256" key="6">
    <source>
        <dbReference type="ARBA" id="ARBA00022692"/>
    </source>
</evidence>
<keyword evidence="4" id="KW-0997">Cell inner membrane</keyword>
<evidence type="ECO:0000256" key="10">
    <source>
        <dbReference type="SAM" id="Phobius"/>
    </source>
</evidence>
<feature type="transmembrane region" description="Helical" evidence="10">
    <location>
        <begin position="134"/>
        <end position="167"/>
    </location>
</feature>
<sequence length="252" mass="26017">MGLLAGAAYVGAGLGMWRRRPRLMLLGIVPALLVLLAILAALVGLLVNLGDLVAWATPFADGWAEVLRGLLRLGLALLVVVGFLVLTSVTFTAVTLTVGDPFYERIWVATETMLGGPVPDEGPSAWRSLGDSAVLVLLGLVTAVGVFAVGLLPVVGAVVGAGVGLVVSGRLLAGELLSRPLAARGMDRAARRELLRAHPGRVLGFGVATQACFLVPLGAVVVMPAAVVGATMLARDLLTRPESRADPARISR</sequence>
<evidence type="ECO:0000256" key="9">
    <source>
        <dbReference type="ARBA" id="ARBA00023136"/>
    </source>
</evidence>
<comment type="subcellular location">
    <subcellularLocation>
        <location evidence="1">Membrane</location>
        <topology evidence="1">Multi-pass membrane protein</topology>
    </subcellularLocation>
</comment>
<name>A0ABS2MFC4_9ACTN</name>
<feature type="transmembrane region" description="Helical" evidence="10">
    <location>
        <begin position="69"/>
        <end position="96"/>
    </location>
</feature>
<keyword evidence="2" id="KW-0813">Transport</keyword>
<evidence type="ECO:0000256" key="7">
    <source>
        <dbReference type="ARBA" id="ARBA00022989"/>
    </source>
</evidence>
<evidence type="ECO:0000256" key="3">
    <source>
        <dbReference type="ARBA" id="ARBA00022475"/>
    </source>
</evidence>
<dbReference type="InterPro" id="IPR059112">
    <property type="entry name" value="CysZ/EI24"/>
</dbReference>
<keyword evidence="12" id="KW-1185">Reference proteome</keyword>
<dbReference type="PANTHER" id="PTHR37468:SF1">
    <property type="entry name" value="SULFATE TRANSPORTER CYSZ"/>
    <property type="match status" value="1"/>
</dbReference>